<protein>
    <submittedName>
        <fullName evidence="1">DUF1284 domain-containing protein</fullName>
    </submittedName>
</protein>
<dbReference type="InterPro" id="IPR009702">
    <property type="entry name" value="DUF1284"/>
</dbReference>
<evidence type="ECO:0000313" key="1">
    <source>
        <dbReference type="EMBL" id="NSX55850.1"/>
    </source>
</evidence>
<comment type="caution">
    <text evidence="1">The sequence shown here is derived from an EMBL/GenBank/DDBJ whole genome shotgun (WGS) entry which is preliminary data.</text>
</comment>
<accession>A0ABX2IU54</accession>
<proteinExistence type="predicted"/>
<evidence type="ECO:0000313" key="2">
    <source>
        <dbReference type="Proteomes" id="UP000777935"/>
    </source>
</evidence>
<dbReference type="Pfam" id="PF06935">
    <property type="entry name" value="DUF1284"/>
    <property type="match status" value="1"/>
</dbReference>
<dbReference type="Proteomes" id="UP000777935">
    <property type="component" value="Unassembled WGS sequence"/>
</dbReference>
<sequence length="147" mass="16358">MKDENPHLRFRPHHFLCSLGFQGKGYSNDFTANMTAIVMGKLRSVGGDDVMIKVTGQADDICAPCPKRRDTFCTSQDRIDALDARHSAALNLRNGDQLTWADAKSRIRENVRPDDLDQICAGCEWLGLGVCKAAVKRLHEKEKAARS</sequence>
<reference evidence="1 2" key="1">
    <citation type="submission" date="2020-06" db="EMBL/GenBank/DDBJ databases">
        <title>Sulfitobacter algicola sp. nov., isolated from green algae.</title>
        <authorList>
            <person name="Wang C."/>
        </authorList>
    </citation>
    <scope>NUCLEOTIDE SEQUENCE [LARGE SCALE GENOMIC DNA]</scope>
    <source>
        <strain evidence="1 2">1151</strain>
    </source>
</reference>
<keyword evidence="2" id="KW-1185">Reference proteome</keyword>
<dbReference type="RefSeq" id="WP_174139001.1">
    <property type="nucleotide sequence ID" value="NZ_JABUFE010000008.1"/>
</dbReference>
<name>A0ABX2IU54_9RHOB</name>
<organism evidence="1 2">
    <name type="scientific">Parasulfitobacter algicola</name>
    <dbReference type="NCBI Taxonomy" id="2614809"/>
    <lineage>
        <taxon>Bacteria</taxon>
        <taxon>Pseudomonadati</taxon>
        <taxon>Pseudomonadota</taxon>
        <taxon>Alphaproteobacteria</taxon>
        <taxon>Rhodobacterales</taxon>
        <taxon>Roseobacteraceae</taxon>
        <taxon>Parasulfitobacter</taxon>
    </lineage>
</organism>
<gene>
    <name evidence="1" type="ORF">HRQ87_13670</name>
</gene>
<dbReference type="EMBL" id="JABUFE010000008">
    <property type="protein sequence ID" value="NSX55850.1"/>
    <property type="molecule type" value="Genomic_DNA"/>
</dbReference>